<dbReference type="GeneTree" id="ENSGT00940000160224"/>
<feature type="domain" description="F-box" evidence="3">
    <location>
        <begin position="243"/>
        <end position="289"/>
    </location>
</feature>
<evidence type="ECO:0000259" key="3">
    <source>
        <dbReference type="PROSITE" id="PS50181"/>
    </source>
</evidence>
<dbReference type="Pfam" id="PF25372">
    <property type="entry name" value="DUF7885"/>
    <property type="match status" value="2"/>
</dbReference>
<gene>
    <name evidence="4" type="primary">FBXL13</name>
</gene>
<dbReference type="FunFam" id="3.80.10.10:FF:000134">
    <property type="entry name" value="F-box and leucine rich repeat protein 13"/>
    <property type="match status" value="1"/>
</dbReference>
<accession>A0A8C6DVG1</accession>
<dbReference type="InterPro" id="IPR057207">
    <property type="entry name" value="FBXL15_LRR"/>
</dbReference>
<keyword evidence="2" id="KW-0833">Ubl conjugation pathway</keyword>
<dbReference type="Pfam" id="PF12937">
    <property type="entry name" value="F-box-like"/>
    <property type="match status" value="1"/>
</dbReference>
<reference evidence="4" key="1">
    <citation type="submission" date="2025-08" db="UniProtKB">
        <authorList>
            <consortium name="Ensembl"/>
        </authorList>
    </citation>
    <scope>IDENTIFICATION</scope>
</reference>
<dbReference type="Gene3D" id="3.80.10.10">
    <property type="entry name" value="Ribonuclease Inhibitor"/>
    <property type="match status" value="3"/>
</dbReference>
<dbReference type="PROSITE" id="PS50181">
    <property type="entry name" value="FBOX"/>
    <property type="match status" value="1"/>
</dbReference>
<protein>
    <submittedName>
        <fullName evidence="4">F-box and leucine rich repeat protein 13</fullName>
    </submittedName>
</protein>
<dbReference type="CDD" id="cd22124">
    <property type="entry name" value="F-box_FBXL13"/>
    <property type="match status" value="1"/>
</dbReference>
<evidence type="ECO:0000313" key="4">
    <source>
        <dbReference type="Ensembl" id="ENSMMSP00000021785.1"/>
    </source>
</evidence>
<reference evidence="4" key="2">
    <citation type="submission" date="2025-09" db="UniProtKB">
        <authorList>
            <consortium name="Ensembl"/>
        </authorList>
    </citation>
    <scope>IDENTIFICATION</scope>
</reference>
<dbReference type="Proteomes" id="UP000694544">
    <property type="component" value="Unplaced"/>
</dbReference>
<dbReference type="AlphaFoldDB" id="A0A8C6DVG1"/>
<dbReference type="InterPro" id="IPR001810">
    <property type="entry name" value="F-box_dom"/>
</dbReference>
<evidence type="ECO:0000256" key="2">
    <source>
        <dbReference type="ARBA" id="ARBA00022786"/>
    </source>
</evidence>
<organism evidence="4 5">
    <name type="scientific">Moschus moschiferus</name>
    <name type="common">Siberian musk deer</name>
    <name type="synonym">Moschus sibiricus</name>
    <dbReference type="NCBI Taxonomy" id="68415"/>
    <lineage>
        <taxon>Eukaryota</taxon>
        <taxon>Metazoa</taxon>
        <taxon>Chordata</taxon>
        <taxon>Craniata</taxon>
        <taxon>Vertebrata</taxon>
        <taxon>Euteleostomi</taxon>
        <taxon>Mammalia</taxon>
        <taxon>Eutheria</taxon>
        <taxon>Laurasiatheria</taxon>
        <taxon>Artiodactyla</taxon>
        <taxon>Ruminantia</taxon>
        <taxon>Pecora</taxon>
        <taxon>Moschidae</taxon>
        <taxon>Moschus</taxon>
    </lineage>
</organism>
<sequence length="686" mass="79106">MASLRQASPRLRKYFRENYIPQICEALLCGLLVTCPEDPLRYLEEMIIGIMENGLETLLWDMCIDPLMKPKIRRLTETYLEQLFGLDDQLVTPELMIKACTFYTGRLLKTHFYTWREIAIPTVNEDGLLAEKMEAAIVYDNFRLKKHVLHHWHSYVKNRKEKLRDALLQIQKMFHCYKMIMTLNKWRDRARYKFKKREDELMLKHELQLQKFSKLKFKTNSKEEHLFPEQFVSEGFLVGGILEFDISQLPKRAVLQIFSYLSLRDLVICGQVNRSWLLMTQMGSLWNGIDFSAVKNIITDKYIVSILQRWRLNVLHLNFRGCVFRSKTLRSVSLCKNLQELNVSDCPTLTDESMRYISESCPGVLYLNLSNTVITNRTMRLLPRYFCNLQNLSLAYCRKFTDKGLQYLNLGKGCHKLIYLDLSGCTQISVQGFRNIANSCSGIMHLTINDMPTLTDNCVKALVEKCHRISSVVFIGAPHISDSTFKALSTCDIRKIRFEGNKRITDACFKLIDKSYPNIRHIYMVDCKGITDGSLKSLSPLKQLTVLNLANCVRIGDMGLKQLLDGPASTKIRELNLSNCIHLGDASIAKLPERCYNLNYLNLRNCEHLTDQGVEFIANIFSLVSVDLSGTDISNEGLMTLSRHRKLKELSVSECDRITDFGIQVRLCFFVVAVKEVVTLVLCPDY</sequence>
<dbReference type="PANTHER" id="PTHR13318">
    <property type="entry name" value="PARTNER OF PAIRED, ISOFORM B-RELATED"/>
    <property type="match status" value="1"/>
</dbReference>
<dbReference type="FunFam" id="3.80.10.10:FF:000291">
    <property type="entry name" value="F-box and leucine rich repeat protein 13"/>
    <property type="match status" value="1"/>
</dbReference>
<dbReference type="Ensembl" id="ENSMMST00000024090.1">
    <property type="protein sequence ID" value="ENSMMSP00000021785.1"/>
    <property type="gene ID" value="ENSMMSG00000016310.1"/>
</dbReference>
<name>A0A8C6DVG1_MOSMO</name>
<dbReference type="GO" id="GO:0019005">
    <property type="term" value="C:SCF ubiquitin ligase complex"/>
    <property type="evidence" value="ECO:0007669"/>
    <property type="project" value="TreeGrafter"/>
</dbReference>
<dbReference type="CDD" id="cd22977">
    <property type="entry name" value="DD_FBXL13"/>
    <property type="match status" value="1"/>
</dbReference>
<proteinExistence type="predicted"/>
<dbReference type="SMART" id="SM00367">
    <property type="entry name" value="LRR_CC"/>
    <property type="match status" value="11"/>
</dbReference>
<keyword evidence="1" id="KW-0433">Leucine-rich repeat</keyword>
<evidence type="ECO:0000256" key="1">
    <source>
        <dbReference type="ARBA" id="ARBA00022614"/>
    </source>
</evidence>
<evidence type="ECO:0000313" key="5">
    <source>
        <dbReference type="Proteomes" id="UP000694544"/>
    </source>
</evidence>
<dbReference type="InterPro" id="IPR006553">
    <property type="entry name" value="Leu-rich_rpt_Cys-con_subtyp"/>
</dbReference>
<keyword evidence="5" id="KW-1185">Reference proteome</keyword>
<dbReference type="GO" id="GO:0031146">
    <property type="term" value="P:SCF-dependent proteasomal ubiquitin-dependent protein catabolic process"/>
    <property type="evidence" value="ECO:0007669"/>
    <property type="project" value="TreeGrafter"/>
</dbReference>
<dbReference type="InterPro" id="IPR032675">
    <property type="entry name" value="LRR_dom_sf"/>
</dbReference>
<dbReference type="SUPFAM" id="SSF52047">
    <property type="entry name" value="RNI-like"/>
    <property type="match status" value="2"/>
</dbReference>